<dbReference type="EMBL" id="SRLO01009575">
    <property type="protein sequence ID" value="TNN26745.1"/>
    <property type="molecule type" value="Genomic_DNA"/>
</dbReference>
<evidence type="ECO:0000313" key="2">
    <source>
        <dbReference type="Proteomes" id="UP000314294"/>
    </source>
</evidence>
<dbReference type="OrthoDB" id="26491at2759"/>
<keyword evidence="1" id="KW-0269">Exonuclease</keyword>
<accession>A0A4Z2EDD7</accession>
<dbReference type="InterPro" id="IPR036279">
    <property type="entry name" value="5-3_exonuclease_C_sf"/>
</dbReference>
<comment type="caution">
    <text evidence="1">The sequence shown here is derived from an EMBL/GenBank/DDBJ whole genome shotgun (WGS) entry which is preliminary data.</text>
</comment>
<dbReference type="Gene3D" id="1.10.150.20">
    <property type="entry name" value="5' to 3' exonuclease, C-terminal subdomain"/>
    <property type="match status" value="1"/>
</dbReference>
<name>A0A4Z2EDD7_9TELE</name>
<organism evidence="1 2">
    <name type="scientific">Liparis tanakae</name>
    <name type="common">Tanaka's snailfish</name>
    <dbReference type="NCBI Taxonomy" id="230148"/>
    <lineage>
        <taxon>Eukaryota</taxon>
        <taxon>Metazoa</taxon>
        <taxon>Chordata</taxon>
        <taxon>Craniata</taxon>
        <taxon>Vertebrata</taxon>
        <taxon>Euteleostomi</taxon>
        <taxon>Actinopterygii</taxon>
        <taxon>Neopterygii</taxon>
        <taxon>Teleostei</taxon>
        <taxon>Neoteleostei</taxon>
        <taxon>Acanthomorphata</taxon>
        <taxon>Eupercaria</taxon>
        <taxon>Perciformes</taxon>
        <taxon>Cottioidei</taxon>
        <taxon>Cottales</taxon>
        <taxon>Liparidae</taxon>
        <taxon>Liparis</taxon>
    </lineage>
</organism>
<dbReference type="Proteomes" id="UP000314294">
    <property type="component" value="Unassembled WGS sequence"/>
</dbReference>
<keyword evidence="2" id="KW-1185">Reference proteome</keyword>
<proteinExistence type="predicted"/>
<dbReference type="SUPFAM" id="SSF47807">
    <property type="entry name" value="5' to 3' exonuclease, C-terminal subdomain"/>
    <property type="match status" value="1"/>
</dbReference>
<reference evidence="1 2" key="1">
    <citation type="submission" date="2019-03" db="EMBL/GenBank/DDBJ databases">
        <title>First draft genome of Liparis tanakae, snailfish: a comprehensive survey of snailfish specific genes.</title>
        <authorList>
            <person name="Kim W."/>
            <person name="Song I."/>
            <person name="Jeong J.-H."/>
            <person name="Kim D."/>
            <person name="Kim S."/>
            <person name="Ryu S."/>
            <person name="Song J.Y."/>
            <person name="Lee S.K."/>
        </authorList>
    </citation>
    <scope>NUCLEOTIDE SEQUENCE [LARGE SCALE GENOMIC DNA]</scope>
    <source>
        <tissue evidence="1">Muscle</tissue>
    </source>
</reference>
<gene>
    <name evidence="1" type="primary">exo1_0</name>
    <name evidence="1" type="ORF">EYF80_063118</name>
</gene>
<dbReference type="GO" id="GO:0004527">
    <property type="term" value="F:exonuclease activity"/>
    <property type="evidence" value="ECO:0007669"/>
    <property type="project" value="UniProtKB-KW"/>
</dbReference>
<evidence type="ECO:0000313" key="1">
    <source>
        <dbReference type="EMBL" id="TNN26745.1"/>
    </source>
</evidence>
<dbReference type="AlphaFoldDB" id="A0A4Z2EDD7"/>
<keyword evidence="1" id="KW-0540">Nuclease</keyword>
<keyword evidence="1" id="KW-0378">Hydrolase</keyword>
<sequence length="229" mass="26263">MDKQGNGLEIDQSNMGRCRSLGNVFTEDKFRHMCILSGCDYLASVIRKMGQYLKMNLVIPEQYVEGFVRADNTFLYQLVFDPVRRKVVPLNPYLEHIDPASLGYAGLNLGDDKGLQMALGNLDINTMERIDDFNPDKPIPQVSDHSTFLIFGLRRPPSTRGKERIVSLGGLRLFSRELQAKRPREGEPLNTLFLHRKNVSTHHIPMKPMFSVLLFTLVCYRFNPVYEIE</sequence>
<protein>
    <submittedName>
        <fullName evidence="1">Exonuclease 1</fullName>
    </submittedName>
</protein>